<dbReference type="InterPro" id="IPR029045">
    <property type="entry name" value="ClpP/crotonase-like_dom_sf"/>
</dbReference>
<dbReference type="EMBL" id="CAJOBR010000064">
    <property type="protein sequence ID" value="CAF4458442.1"/>
    <property type="molecule type" value="Genomic_DNA"/>
</dbReference>
<dbReference type="PANTHER" id="PTHR11941:SF54">
    <property type="entry name" value="ENOYL-COA HYDRATASE, MITOCHONDRIAL"/>
    <property type="match status" value="1"/>
</dbReference>
<reference evidence="1" key="1">
    <citation type="submission" date="2021-02" db="EMBL/GenBank/DDBJ databases">
        <authorList>
            <person name="Nowell W R."/>
        </authorList>
    </citation>
    <scope>NUCLEOTIDE SEQUENCE</scope>
</reference>
<dbReference type="CDD" id="cd06558">
    <property type="entry name" value="crotonase-like"/>
    <property type="match status" value="2"/>
</dbReference>
<dbReference type="Proteomes" id="UP000663848">
    <property type="component" value="Unassembled WGS sequence"/>
</dbReference>
<comment type="caution">
    <text evidence="1">The sequence shown here is derived from an EMBL/GenBank/DDBJ whole genome shotgun (WGS) entry which is preliminary data.</text>
</comment>
<accession>A0A820SUS8</accession>
<evidence type="ECO:0000313" key="1">
    <source>
        <dbReference type="EMBL" id="CAF4458442.1"/>
    </source>
</evidence>
<gene>
    <name evidence="1" type="ORF">QYT958_LOCUS1219</name>
</gene>
<dbReference type="InterPro" id="IPR001753">
    <property type="entry name" value="Enoyl-CoA_hydra/iso"/>
</dbReference>
<name>A0A820SUS8_9BILA</name>
<dbReference type="GO" id="GO:0006635">
    <property type="term" value="P:fatty acid beta-oxidation"/>
    <property type="evidence" value="ECO:0007669"/>
    <property type="project" value="TreeGrafter"/>
</dbReference>
<organism evidence="1 2">
    <name type="scientific">Rotaria socialis</name>
    <dbReference type="NCBI Taxonomy" id="392032"/>
    <lineage>
        <taxon>Eukaryota</taxon>
        <taxon>Metazoa</taxon>
        <taxon>Spiralia</taxon>
        <taxon>Gnathifera</taxon>
        <taxon>Rotifera</taxon>
        <taxon>Eurotatoria</taxon>
        <taxon>Bdelloidea</taxon>
        <taxon>Philodinida</taxon>
        <taxon>Philodinidae</taxon>
        <taxon>Rotaria</taxon>
    </lineage>
</organism>
<proteinExistence type="predicted"/>
<protein>
    <submittedName>
        <fullName evidence="1">Uncharacterized protein</fullName>
    </submittedName>
</protein>
<evidence type="ECO:0000313" key="2">
    <source>
        <dbReference type="Proteomes" id="UP000663848"/>
    </source>
</evidence>
<sequence length="473" mass="53222">MAVLQQHLKTLSVSLADAILTISMNRPKVNAMSAELLNDLEQAFDHASKNNHIKGVHLRSNFNSTFSAGLDLSYMHEKCSTRDRSTIDKFIFTTLSRGVAAPLHCSKPVACSLDGHAIAGGIILALACDYIAMGTRKPFRIGITELAVGVPFPSKPLAIVRNQLEPQLAHRLIFDANHISSNDFPIRCERSETPDDLARKWLKMISERPLKGFQITKQKWWSDVIELDSKDNEKEKKEYFDTIFGEDCLQAMKQTLQNSTFSAGADLSTVYNLSIARQRAVIDNFVFETLSRGMTAPLHCSKPVACSLDGHTIAGGLMLALSCDYIAMGTRKPFRIGITGPIVGIPYPLKAVKLVQHQLEPQLGYRFLVDANLVSSNDFPIRCERSETPDDLARKWLKMISERPLKDDLARKWLKMISERPLKGFQITKQKWWSDVIELDSKDNEKEKQEYFEAVTSDECMQAMKKALNKDTK</sequence>
<dbReference type="PANTHER" id="PTHR11941">
    <property type="entry name" value="ENOYL-COA HYDRATASE-RELATED"/>
    <property type="match status" value="1"/>
</dbReference>
<dbReference type="AlphaFoldDB" id="A0A820SUS8"/>
<dbReference type="SUPFAM" id="SSF52096">
    <property type="entry name" value="ClpP/crotonase"/>
    <property type="match status" value="2"/>
</dbReference>
<dbReference type="GO" id="GO:0003824">
    <property type="term" value="F:catalytic activity"/>
    <property type="evidence" value="ECO:0007669"/>
    <property type="project" value="UniProtKB-ARBA"/>
</dbReference>
<dbReference type="Gene3D" id="3.90.226.10">
    <property type="entry name" value="2-enoyl-CoA Hydratase, Chain A, domain 1"/>
    <property type="match status" value="2"/>
</dbReference>
<dbReference type="Pfam" id="PF00378">
    <property type="entry name" value="ECH_1"/>
    <property type="match status" value="2"/>
</dbReference>